<keyword evidence="12" id="KW-0624">Polysaccharide degradation</keyword>
<evidence type="ECO:0000256" key="2">
    <source>
        <dbReference type="ARBA" id="ARBA00004613"/>
    </source>
</evidence>
<dbReference type="CDD" id="cd21175">
    <property type="entry name" value="LPMO_AA9"/>
    <property type="match status" value="1"/>
</dbReference>
<feature type="domain" description="Auxiliary Activity family 9 catalytic" evidence="17">
    <location>
        <begin position="20"/>
        <end position="224"/>
    </location>
</feature>
<reference evidence="18 19" key="1">
    <citation type="submission" date="2017-04" db="EMBL/GenBank/DDBJ databases">
        <title>Genome Sequence of the Model Brown-Rot Fungus Postia placenta SB12.</title>
        <authorList>
            <consortium name="DOE Joint Genome Institute"/>
            <person name="Gaskell J."/>
            <person name="Kersten P."/>
            <person name="Larrondo L.F."/>
            <person name="Canessa P."/>
            <person name="Martinez D."/>
            <person name="Hibbett D."/>
            <person name="Schmoll M."/>
            <person name="Kubicek C.P."/>
            <person name="Martinez A.T."/>
            <person name="Yadav J."/>
            <person name="Master E."/>
            <person name="Magnuson J.K."/>
            <person name="James T."/>
            <person name="Yaver D."/>
            <person name="Berka R."/>
            <person name="Labutti K."/>
            <person name="Lipzen A."/>
            <person name="Aerts A."/>
            <person name="Barry K."/>
            <person name="Henrissat B."/>
            <person name="Blanchette R."/>
            <person name="Grigoriev I."/>
            <person name="Cullen D."/>
        </authorList>
    </citation>
    <scope>NUCLEOTIDE SEQUENCE [LARGE SCALE GENOMIC DNA]</scope>
    <source>
        <strain evidence="18 19">MAD-698-R-SB12</strain>
    </source>
</reference>
<keyword evidence="8" id="KW-0186">Copper</keyword>
<dbReference type="PANTHER" id="PTHR33353:SF10">
    <property type="entry name" value="ENDO-BETA-1,4-GLUCANASE D"/>
    <property type="match status" value="1"/>
</dbReference>
<evidence type="ECO:0000256" key="16">
    <source>
        <dbReference type="SAM" id="SignalP"/>
    </source>
</evidence>
<keyword evidence="7" id="KW-0560">Oxidoreductase</keyword>
<keyword evidence="3" id="KW-0964">Secreted</keyword>
<keyword evidence="19" id="KW-1185">Reference proteome</keyword>
<keyword evidence="18" id="KW-0378">Hydrolase</keyword>
<evidence type="ECO:0000256" key="1">
    <source>
        <dbReference type="ARBA" id="ARBA00001973"/>
    </source>
</evidence>
<evidence type="ECO:0000313" key="19">
    <source>
        <dbReference type="Proteomes" id="UP000194127"/>
    </source>
</evidence>
<comment type="catalytic activity">
    <reaction evidence="14">
        <text>[(1-&gt;4)-beta-D-glucosyl]n+m + reduced acceptor + O2 = 4-dehydro-beta-D-glucosyl-[(1-&gt;4)-beta-D-glucosyl]n-1 + [(1-&gt;4)-beta-D-glucosyl]m + acceptor + H2O.</text>
        <dbReference type="EC" id="1.14.99.56"/>
    </reaction>
</comment>
<organism evidence="18 19">
    <name type="scientific">Postia placenta MAD-698-R-SB12</name>
    <dbReference type="NCBI Taxonomy" id="670580"/>
    <lineage>
        <taxon>Eukaryota</taxon>
        <taxon>Fungi</taxon>
        <taxon>Dikarya</taxon>
        <taxon>Basidiomycota</taxon>
        <taxon>Agaricomycotina</taxon>
        <taxon>Agaricomycetes</taxon>
        <taxon>Polyporales</taxon>
        <taxon>Adustoporiaceae</taxon>
        <taxon>Rhodonia</taxon>
    </lineage>
</organism>
<evidence type="ECO:0000256" key="7">
    <source>
        <dbReference type="ARBA" id="ARBA00023002"/>
    </source>
</evidence>
<name>A0A1X6NIH6_9APHY</name>
<gene>
    <name evidence="18" type="ORF">POSPLADRAFT_1165707</name>
</gene>
<evidence type="ECO:0000256" key="9">
    <source>
        <dbReference type="ARBA" id="ARBA00023033"/>
    </source>
</evidence>
<comment type="similarity">
    <text evidence="13">Belongs to the polysaccharide monooxygenase AA9 family.</text>
</comment>
<protein>
    <recommendedName>
        <fullName evidence="15">lytic cellulose monooxygenase (C4-dehydrogenating)</fullName>
        <ecNumber evidence="15">1.14.99.56</ecNumber>
    </recommendedName>
</protein>
<feature type="non-terminal residue" evidence="18">
    <location>
        <position position="268"/>
    </location>
</feature>
<dbReference type="RefSeq" id="XP_024344957.1">
    <property type="nucleotide sequence ID" value="XM_024487893.1"/>
</dbReference>
<evidence type="ECO:0000256" key="6">
    <source>
        <dbReference type="ARBA" id="ARBA00023001"/>
    </source>
</evidence>
<dbReference type="Gene3D" id="2.70.50.70">
    <property type="match status" value="1"/>
</dbReference>
<evidence type="ECO:0000256" key="14">
    <source>
        <dbReference type="ARBA" id="ARBA00045077"/>
    </source>
</evidence>
<dbReference type="OrthoDB" id="4849160at2759"/>
<dbReference type="STRING" id="670580.A0A1X6NIH6"/>
<evidence type="ECO:0000256" key="15">
    <source>
        <dbReference type="ARBA" id="ARBA00047174"/>
    </source>
</evidence>
<accession>A0A1X6NIH6</accession>
<keyword evidence="9" id="KW-0503">Monooxygenase</keyword>
<keyword evidence="5 16" id="KW-0732">Signal</keyword>
<proteinExistence type="inferred from homology"/>
<evidence type="ECO:0000259" key="17">
    <source>
        <dbReference type="Pfam" id="PF03443"/>
    </source>
</evidence>
<dbReference type="GO" id="GO:0016787">
    <property type="term" value="F:hydrolase activity"/>
    <property type="evidence" value="ECO:0007669"/>
    <property type="project" value="UniProtKB-KW"/>
</dbReference>
<evidence type="ECO:0000256" key="11">
    <source>
        <dbReference type="ARBA" id="ARBA00023277"/>
    </source>
</evidence>
<evidence type="ECO:0000256" key="5">
    <source>
        <dbReference type="ARBA" id="ARBA00022729"/>
    </source>
</evidence>
<evidence type="ECO:0000256" key="10">
    <source>
        <dbReference type="ARBA" id="ARBA00023157"/>
    </source>
</evidence>
<dbReference type="EC" id="1.14.99.56" evidence="15"/>
<dbReference type="GO" id="GO:0046872">
    <property type="term" value="F:metal ion binding"/>
    <property type="evidence" value="ECO:0007669"/>
    <property type="project" value="UniProtKB-KW"/>
</dbReference>
<dbReference type="GO" id="GO:0004497">
    <property type="term" value="F:monooxygenase activity"/>
    <property type="evidence" value="ECO:0007669"/>
    <property type="project" value="UniProtKB-KW"/>
</dbReference>
<dbReference type="PANTHER" id="PTHR33353">
    <property type="entry name" value="PUTATIVE (AFU_ORTHOLOGUE AFUA_1G12560)-RELATED"/>
    <property type="match status" value="1"/>
</dbReference>
<dbReference type="InterPro" id="IPR005103">
    <property type="entry name" value="AA9_LPMO"/>
</dbReference>
<evidence type="ECO:0000313" key="18">
    <source>
        <dbReference type="EMBL" id="OSX68163.1"/>
    </source>
</evidence>
<keyword evidence="10" id="KW-1015">Disulfide bond</keyword>
<dbReference type="GeneID" id="36332842"/>
<evidence type="ECO:0000256" key="13">
    <source>
        <dbReference type="ARBA" id="ARBA00044502"/>
    </source>
</evidence>
<dbReference type="AlphaFoldDB" id="A0A1X6NIH6"/>
<evidence type="ECO:0000256" key="12">
    <source>
        <dbReference type="ARBA" id="ARBA00023326"/>
    </source>
</evidence>
<sequence length="268" mass="28142">MFCIIFILFPLLAVERVLAHGFLSQVVIDGTRYSGNIPGKYEGASPIRMISTIDPVLGLTNSNLNCGQDAQLADIVASASPGSNITFQWTGGADGGEHWPHETGPLMTYMASCGSTSCAQFNGSSANWFKIDELGQMSNGSWYQLDIMNGDSYTITLPKSIKAGGYLIRHEIISLQQAVNEGGAEFYPSCTQVQIGGSGTDAPDITVTFPGGYNETGTYVPDIYDPGFQYVFPGPPISNLAAPGDGAMAAALSSAAPFAASPESVTIG</sequence>
<dbReference type="InterPro" id="IPR049892">
    <property type="entry name" value="AA9"/>
</dbReference>
<keyword evidence="4" id="KW-0479">Metal-binding</keyword>
<keyword evidence="11" id="KW-0119">Carbohydrate metabolism</keyword>
<feature type="chain" id="PRO_5012100809" description="lytic cellulose monooxygenase (C4-dehydrogenating)" evidence="16">
    <location>
        <begin position="20"/>
        <end position="268"/>
    </location>
</feature>
<evidence type="ECO:0000256" key="3">
    <source>
        <dbReference type="ARBA" id="ARBA00022525"/>
    </source>
</evidence>
<dbReference type="Proteomes" id="UP000194127">
    <property type="component" value="Unassembled WGS sequence"/>
</dbReference>
<feature type="signal peptide" evidence="16">
    <location>
        <begin position="1"/>
        <end position="19"/>
    </location>
</feature>
<dbReference type="GO" id="GO:0030245">
    <property type="term" value="P:cellulose catabolic process"/>
    <property type="evidence" value="ECO:0007669"/>
    <property type="project" value="UniProtKB-KW"/>
</dbReference>
<comment type="cofactor">
    <cofactor evidence="1">
        <name>Cu(2+)</name>
        <dbReference type="ChEBI" id="CHEBI:29036"/>
    </cofactor>
</comment>
<evidence type="ECO:0000256" key="4">
    <source>
        <dbReference type="ARBA" id="ARBA00022723"/>
    </source>
</evidence>
<keyword evidence="6" id="KW-0136">Cellulose degradation</keyword>
<dbReference type="GO" id="GO:0005576">
    <property type="term" value="C:extracellular region"/>
    <property type="evidence" value="ECO:0007669"/>
    <property type="project" value="UniProtKB-SubCell"/>
</dbReference>
<evidence type="ECO:0000256" key="8">
    <source>
        <dbReference type="ARBA" id="ARBA00023008"/>
    </source>
</evidence>
<comment type="subcellular location">
    <subcellularLocation>
        <location evidence="2">Secreted</location>
    </subcellularLocation>
</comment>
<dbReference type="Pfam" id="PF03443">
    <property type="entry name" value="AA9"/>
    <property type="match status" value="1"/>
</dbReference>
<dbReference type="EMBL" id="KZ110591">
    <property type="protein sequence ID" value="OSX68163.1"/>
    <property type="molecule type" value="Genomic_DNA"/>
</dbReference>